<protein>
    <submittedName>
        <fullName evidence="1">Uncharacterized protein</fullName>
    </submittedName>
</protein>
<dbReference type="AlphaFoldDB" id="A0A2P2NC07"/>
<sequence length="26" mass="3177">MMWGLFLFQPFFSFFNLYCDGIIILL</sequence>
<accession>A0A2P2NC07</accession>
<dbReference type="EMBL" id="GGEC01059525">
    <property type="protein sequence ID" value="MBX40009.1"/>
    <property type="molecule type" value="Transcribed_RNA"/>
</dbReference>
<reference evidence="1" key="1">
    <citation type="submission" date="2018-02" db="EMBL/GenBank/DDBJ databases">
        <title>Rhizophora mucronata_Transcriptome.</title>
        <authorList>
            <person name="Meera S.P."/>
            <person name="Sreeshan A."/>
            <person name="Augustine A."/>
        </authorList>
    </citation>
    <scope>NUCLEOTIDE SEQUENCE</scope>
    <source>
        <tissue evidence="1">Leaf</tissue>
    </source>
</reference>
<proteinExistence type="predicted"/>
<organism evidence="1">
    <name type="scientific">Rhizophora mucronata</name>
    <name type="common">Asiatic mangrove</name>
    <dbReference type="NCBI Taxonomy" id="61149"/>
    <lineage>
        <taxon>Eukaryota</taxon>
        <taxon>Viridiplantae</taxon>
        <taxon>Streptophyta</taxon>
        <taxon>Embryophyta</taxon>
        <taxon>Tracheophyta</taxon>
        <taxon>Spermatophyta</taxon>
        <taxon>Magnoliopsida</taxon>
        <taxon>eudicotyledons</taxon>
        <taxon>Gunneridae</taxon>
        <taxon>Pentapetalae</taxon>
        <taxon>rosids</taxon>
        <taxon>fabids</taxon>
        <taxon>Malpighiales</taxon>
        <taxon>Rhizophoraceae</taxon>
        <taxon>Rhizophora</taxon>
    </lineage>
</organism>
<name>A0A2P2NC07_RHIMU</name>
<evidence type="ECO:0000313" key="1">
    <source>
        <dbReference type="EMBL" id="MBX40009.1"/>
    </source>
</evidence>